<evidence type="ECO:0000313" key="2">
    <source>
        <dbReference type="EMBL" id="MDO7786318.1"/>
    </source>
</evidence>
<reference evidence="2" key="2">
    <citation type="submission" date="2023-03" db="EMBL/GenBank/DDBJ databases">
        <authorList>
            <person name="Zhang Z."/>
        </authorList>
    </citation>
    <scope>NUCLEOTIDE SEQUENCE</scope>
    <source>
        <strain evidence="2">DSA</strain>
    </source>
</reference>
<evidence type="ECO:0000313" key="3">
    <source>
        <dbReference type="Proteomes" id="UP001172911"/>
    </source>
</evidence>
<keyword evidence="3" id="KW-1185">Reference proteome</keyword>
<proteinExistence type="inferred from homology"/>
<dbReference type="AlphaFoldDB" id="A0AAW7ZA67"/>
<comment type="caution">
    <text evidence="2">The sequence shown here is derived from an EMBL/GenBank/DDBJ whole genome shotgun (WGS) entry which is preliminary data.</text>
</comment>
<dbReference type="EMBL" id="JARPTC010000004">
    <property type="protein sequence ID" value="MDO7786318.1"/>
    <property type="molecule type" value="Genomic_DNA"/>
</dbReference>
<sequence length="136" mass="15022">MLSANGQTRSYNYMISCHSQICPKINSADQNLNKQCNLCPKRILLVGGITKLKAVYKDIIEGSGGEFEYMDGYMKGGDKALDNKIKRCDMVLCPVDCNSHNACLSVKKLCKKHKKPFHMLKSSSISGISMAVSKIV</sequence>
<dbReference type="RefSeq" id="WP_304541274.1">
    <property type="nucleotide sequence ID" value="NZ_JARPTC010000004.1"/>
</dbReference>
<evidence type="ECO:0000256" key="1">
    <source>
        <dbReference type="ARBA" id="ARBA00007189"/>
    </source>
</evidence>
<name>A0AAW7ZA67_9FIRM</name>
<dbReference type="Proteomes" id="UP001172911">
    <property type="component" value="Unassembled WGS sequence"/>
</dbReference>
<dbReference type="Pfam" id="PF10087">
    <property type="entry name" value="DUF2325"/>
    <property type="match status" value="1"/>
</dbReference>
<reference evidence="2" key="1">
    <citation type="journal article" date="2023" name="J. Hazard. Mater.">
        <title>Anaerobic biodegradation of pyrene and benzo[a]pyrene by a new sulfate-reducing Desulforamulus aquiferis strain DSA.</title>
        <authorList>
            <person name="Zhang Z."/>
            <person name="Sun J."/>
            <person name="Gong X."/>
            <person name="Wang C."/>
            <person name="Wang H."/>
        </authorList>
    </citation>
    <scope>NUCLEOTIDE SEQUENCE</scope>
    <source>
        <strain evidence="2">DSA</strain>
    </source>
</reference>
<protein>
    <submittedName>
        <fullName evidence="2">DUF2325 domain-containing protein</fullName>
    </submittedName>
</protein>
<comment type="similarity">
    <text evidence="1">Belongs to the UPF0751 family.</text>
</comment>
<accession>A0AAW7ZA67</accession>
<organism evidence="2 3">
    <name type="scientific">Desulforamulus aquiferis</name>
    <dbReference type="NCBI Taxonomy" id="1397668"/>
    <lineage>
        <taxon>Bacteria</taxon>
        <taxon>Bacillati</taxon>
        <taxon>Bacillota</taxon>
        <taxon>Clostridia</taxon>
        <taxon>Eubacteriales</taxon>
        <taxon>Peptococcaceae</taxon>
        <taxon>Desulforamulus</taxon>
    </lineage>
</organism>
<gene>
    <name evidence="2" type="ORF">P6N53_03680</name>
</gene>
<dbReference type="InterPro" id="IPR016772">
    <property type="entry name" value="UCP020408"/>
</dbReference>